<sequence>MRPSRRLNALLNSAFLDLVNKRETIRERIAEFVPPVQSLPTELLEEIFTFASPSPEELRGFTPHEAPWSLTKVCRRWRTIAESLPTLWTTVALIDPSWRYPLPLLRRQIKLSGNRPLRIHFHSARSFDCVTSLLRLLVQESSRWQLADLRIGYDEPFILNSVRGRVPLLRSLRIEPPLLNDFYACFASAPLRHLTISNASPSLALPWSELISYDGTGPAVQTLRILKKTSKLLQCRLQVFACREASTLPHVLIPRLRKIYVQDAQILGWLVLPALEELFLLHDCVGLVLSLVRRSSCNLDKLFTFEGHTPGAVAQILAHCSSITELGMQVGWDDAAALSVLLYRLTPRGGSYAPCLAPNLTAISFAGCITAHDVTFTQMVDMVAARWLMYADGACQRLKFLGLFMDDVCLNPALRQSFGRLEMFRREGLQVYIMTGPEARWNNGRVPDCLSHWLDPITD</sequence>
<dbReference type="Proteomes" id="UP001215280">
    <property type="component" value="Unassembled WGS sequence"/>
</dbReference>
<protein>
    <recommendedName>
        <fullName evidence="1">F-box domain-containing protein</fullName>
    </recommendedName>
</protein>
<evidence type="ECO:0000313" key="2">
    <source>
        <dbReference type="EMBL" id="KAJ7765086.1"/>
    </source>
</evidence>
<dbReference type="InterPro" id="IPR036047">
    <property type="entry name" value="F-box-like_dom_sf"/>
</dbReference>
<dbReference type="InterPro" id="IPR001810">
    <property type="entry name" value="F-box_dom"/>
</dbReference>
<organism evidence="2 3">
    <name type="scientific">Mycena maculata</name>
    <dbReference type="NCBI Taxonomy" id="230809"/>
    <lineage>
        <taxon>Eukaryota</taxon>
        <taxon>Fungi</taxon>
        <taxon>Dikarya</taxon>
        <taxon>Basidiomycota</taxon>
        <taxon>Agaricomycotina</taxon>
        <taxon>Agaricomycetes</taxon>
        <taxon>Agaricomycetidae</taxon>
        <taxon>Agaricales</taxon>
        <taxon>Marasmiineae</taxon>
        <taxon>Mycenaceae</taxon>
        <taxon>Mycena</taxon>
    </lineage>
</organism>
<feature type="domain" description="F-box" evidence="1">
    <location>
        <begin position="33"/>
        <end position="91"/>
    </location>
</feature>
<dbReference type="EMBL" id="JARJLG010000036">
    <property type="protein sequence ID" value="KAJ7765086.1"/>
    <property type="molecule type" value="Genomic_DNA"/>
</dbReference>
<dbReference type="Pfam" id="PF12937">
    <property type="entry name" value="F-box-like"/>
    <property type="match status" value="1"/>
</dbReference>
<proteinExistence type="predicted"/>
<accession>A0AAD7NLA0</accession>
<dbReference type="SUPFAM" id="SSF81383">
    <property type="entry name" value="F-box domain"/>
    <property type="match status" value="1"/>
</dbReference>
<name>A0AAD7NLA0_9AGAR</name>
<reference evidence="2" key="1">
    <citation type="submission" date="2023-03" db="EMBL/GenBank/DDBJ databases">
        <title>Massive genome expansion in bonnet fungi (Mycena s.s.) driven by repeated elements and novel gene families across ecological guilds.</title>
        <authorList>
            <consortium name="Lawrence Berkeley National Laboratory"/>
            <person name="Harder C.B."/>
            <person name="Miyauchi S."/>
            <person name="Viragh M."/>
            <person name="Kuo A."/>
            <person name="Thoen E."/>
            <person name="Andreopoulos B."/>
            <person name="Lu D."/>
            <person name="Skrede I."/>
            <person name="Drula E."/>
            <person name="Henrissat B."/>
            <person name="Morin E."/>
            <person name="Kohler A."/>
            <person name="Barry K."/>
            <person name="LaButti K."/>
            <person name="Morin E."/>
            <person name="Salamov A."/>
            <person name="Lipzen A."/>
            <person name="Mereny Z."/>
            <person name="Hegedus B."/>
            <person name="Baldrian P."/>
            <person name="Stursova M."/>
            <person name="Weitz H."/>
            <person name="Taylor A."/>
            <person name="Grigoriev I.V."/>
            <person name="Nagy L.G."/>
            <person name="Martin F."/>
            <person name="Kauserud H."/>
        </authorList>
    </citation>
    <scope>NUCLEOTIDE SEQUENCE</scope>
    <source>
        <strain evidence="2">CBHHK188m</strain>
    </source>
</reference>
<dbReference type="AlphaFoldDB" id="A0AAD7NLA0"/>
<dbReference type="PROSITE" id="PS50181">
    <property type="entry name" value="FBOX"/>
    <property type="match status" value="1"/>
</dbReference>
<evidence type="ECO:0000313" key="3">
    <source>
        <dbReference type="Proteomes" id="UP001215280"/>
    </source>
</evidence>
<dbReference type="Gene3D" id="1.20.1280.50">
    <property type="match status" value="1"/>
</dbReference>
<keyword evidence="3" id="KW-1185">Reference proteome</keyword>
<gene>
    <name evidence="2" type="ORF">DFH07DRAFT_1059018</name>
</gene>
<evidence type="ECO:0000259" key="1">
    <source>
        <dbReference type="PROSITE" id="PS50181"/>
    </source>
</evidence>
<comment type="caution">
    <text evidence="2">The sequence shown here is derived from an EMBL/GenBank/DDBJ whole genome shotgun (WGS) entry which is preliminary data.</text>
</comment>